<accession>A0A6N8TYX0</accession>
<dbReference type="GO" id="GO:0005975">
    <property type="term" value="P:carbohydrate metabolic process"/>
    <property type="evidence" value="ECO:0007669"/>
    <property type="project" value="InterPro"/>
</dbReference>
<dbReference type="InterPro" id="IPR037950">
    <property type="entry name" value="PgdA-like"/>
</dbReference>
<dbReference type="SUPFAM" id="SSF88713">
    <property type="entry name" value="Glycoside hydrolase/deacetylase"/>
    <property type="match status" value="1"/>
</dbReference>
<dbReference type="GO" id="GO:0016810">
    <property type="term" value="F:hydrolase activity, acting on carbon-nitrogen (but not peptide) bonds"/>
    <property type="evidence" value="ECO:0007669"/>
    <property type="project" value="InterPro"/>
</dbReference>
<sequence>MNGNICVTFDFDAISLWMQRGMNTATPISRGEFGVVAIPRILTLLKKRDIKCTFFIPGHTLETYPDVCKQISADGHEIAMHGYLHENVTALSPEEEWAVLERSIKAVEDIIEVSPKGFRSPSWDLSHKTIEYLETLGIQYDSSQMGQDYSVYTSRKNDSVDQQGEYVFGEKSKVVEIPVSWSLDDYPYFEFLKTPTGTIPGLKTAADMFTNWNEDIQYMQRDFDNGVTVVTMHPQVIGRGHRLLGLERWLDSMVDQDLRFCRMTDIATRYSEGENFGVYKPE</sequence>
<comment type="caution">
    <text evidence="2">The sequence shown here is derived from an EMBL/GenBank/DDBJ whole genome shotgun (WGS) entry which is preliminary data.</text>
</comment>
<dbReference type="Gene3D" id="3.20.20.370">
    <property type="entry name" value="Glycoside hydrolase/deacetylase"/>
    <property type="match status" value="1"/>
</dbReference>
<dbReference type="InterPro" id="IPR011330">
    <property type="entry name" value="Glyco_hydro/deAcase_b/a-brl"/>
</dbReference>
<evidence type="ECO:0000313" key="2">
    <source>
        <dbReference type="EMBL" id="MXQ50980.1"/>
    </source>
</evidence>
<name>A0A6N8TYX0_9STAP</name>
<dbReference type="PROSITE" id="PS51677">
    <property type="entry name" value="NODB"/>
    <property type="match status" value="1"/>
</dbReference>
<gene>
    <name evidence="2" type="ORF">GQ671_06820</name>
</gene>
<dbReference type="EMBL" id="WUUK01000002">
    <property type="protein sequence ID" value="MXQ50980.1"/>
    <property type="molecule type" value="Genomic_DNA"/>
</dbReference>
<dbReference type="PANTHER" id="PTHR47561:SF1">
    <property type="entry name" value="POLYSACCHARIDE DEACETYLASE FAMILY PROTEIN (AFU_ORTHOLOGUE AFUA_6G05030)"/>
    <property type="match status" value="1"/>
</dbReference>
<protein>
    <submittedName>
        <fullName evidence="2">Polysaccharide deacetylase family protein</fullName>
    </submittedName>
</protein>
<dbReference type="OrthoDB" id="9806342at2"/>
<organism evidence="2 3">
    <name type="scientific">Salinicoccus hispanicus</name>
    <dbReference type="NCBI Taxonomy" id="157225"/>
    <lineage>
        <taxon>Bacteria</taxon>
        <taxon>Bacillati</taxon>
        <taxon>Bacillota</taxon>
        <taxon>Bacilli</taxon>
        <taxon>Bacillales</taxon>
        <taxon>Staphylococcaceae</taxon>
        <taxon>Salinicoccus</taxon>
    </lineage>
</organism>
<dbReference type="Pfam" id="PF01522">
    <property type="entry name" value="Polysacc_deac_1"/>
    <property type="match status" value="1"/>
</dbReference>
<feature type="domain" description="NodB homology" evidence="1">
    <location>
        <begin position="24"/>
        <end position="261"/>
    </location>
</feature>
<dbReference type="PANTHER" id="PTHR47561">
    <property type="entry name" value="POLYSACCHARIDE DEACETYLASE FAMILY PROTEIN (AFU_ORTHOLOGUE AFUA_6G05030)"/>
    <property type="match status" value="1"/>
</dbReference>
<dbReference type="AlphaFoldDB" id="A0A6N8TYX0"/>
<evidence type="ECO:0000259" key="1">
    <source>
        <dbReference type="PROSITE" id="PS51677"/>
    </source>
</evidence>
<evidence type="ECO:0000313" key="3">
    <source>
        <dbReference type="Proteomes" id="UP000436284"/>
    </source>
</evidence>
<dbReference type="Proteomes" id="UP000436284">
    <property type="component" value="Unassembled WGS sequence"/>
</dbReference>
<dbReference type="InterPro" id="IPR002509">
    <property type="entry name" value="NODB_dom"/>
</dbReference>
<reference evidence="2 3" key="1">
    <citation type="submission" date="2019-12" db="EMBL/GenBank/DDBJ databases">
        <title>Salinicoccus cyprini sp. nov., isolated from gastro-intestinal tract of mirror carp, Cyprinus carpio var. specularis, collected from Gobind Sagar Reservoir, Himachal Pradesh, India.</title>
        <authorList>
            <person name="Talwar C."/>
            <person name="Singh A.K."/>
            <person name="Lal R."/>
            <person name="Negi R.K."/>
        </authorList>
    </citation>
    <scope>NUCLEOTIDE SEQUENCE [LARGE SCALE GENOMIC DNA]</scope>
    <source>
        <strain evidence="2 3">J-82</strain>
    </source>
</reference>
<dbReference type="RefSeq" id="WP_160654605.1">
    <property type="nucleotide sequence ID" value="NZ_JBHRWU010000001.1"/>
</dbReference>
<dbReference type="CDD" id="cd10938">
    <property type="entry name" value="CE4_HpPgdA_like"/>
    <property type="match status" value="1"/>
</dbReference>
<keyword evidence="3" id="KW-1185">Reference proteome</keyword>
<proteinExistence type="predicted"/>